<keyword evidence="2" id="KW-1185">Reference proteome</keyword>
<comment type="caution">
    <text evidence="1">The sequence shown here is derived from an EMBL/GenBank/DDBJ whole genome shotgun (WGS) entry which is preliminary data.</text>
</comment>
<dbReference type="Proteomes" id="UP001054252">
    <property type="component" value="Unassembled WGS sequence"/>
</dbReference>
<name>A0AAV5IMA1_9ROSI</name>
<organism evidence="1 2">
    <name type="scientific">Rubroshorea leprosula</name>
    <dbReference type="NCBI Taxonomy" id="152421"/>
    <lineage>
        <taxon>Eukaryota</taxon>
        <taxon>Viridiplantae</taxon>
        <taxon>Streptophyta</taxon>
        <taxon>Embryophyta</taxon>
        <taxon>Tracheophyta</taxon>
        <taxon>Spermatophyta</taxon>
        <taxon>Magnoliopsida</taxon>
        <taxon>eudicotyledons</taxon>
        <taxon>Gunneridae</taxon>
        <taxon>Pentapetalae</taxon>
        <taxon>rosids</taxon>
        <taxon>malvids</taxon>
        <taxon>Malvales</taxon>
        <taxon>Dipterocarpaceae</taxon>
        <taxon>Rubroshorea</taxon>
    </lineage>
</organism>
<dbReference type="AlphaFoldDB" id="A0AAV5IMA1"/>
<gene>
    <name evidence="1" type="ORF">SLEP1_g13624</name>
</gene>
<dbReference type="EMBL" id="BPVZ01000016">
    <property type="protein sequence ID" value="GKV01024.1"/>
    <property type="molecule type" value="Genomic_DNA"/>
</dbReference>
<evidence type="ECO:0000313" key="2">
    <source>
        <dbReference type="Proteomes" id="UP001054252"/>
    </source>
</evidence>
<reference evidence="1 2" key="1">
    <citation type="journal article" date="2021" name="Commun. Biol.">
        <title>The genome of Shorea leprosula (Dipterocarpaceae) highlights the ecological relevance of drought in aseasonal tropical rainforests.</title>
        <authorList>
            <person name="Ng K.K.S."/>
            <person name="Kobayashi M.J."/>
            <person name="Fawcett J.A."/>
            <person name="Hatakeyama M."/>
            <person name="Paape T."/>
            <person name="Ng C.H."/>
            <person name="Ang C.C."/>
            <person name="Tnah L.H."/>
            <person name="Lee C.T."/>
            <person name="Nishiyama T."/>
            <person name="Sese J."/>
            <person name="O'Brien M.J."/>
            <person name="Copetti D."/>
            <person name="Mohd Noor M.I."/>
            <person name="Ong R.C."/>
            <person name="Putra M."/>
            <person name="Sireger I.Z."/>
            <person name="Indrioko S."/>
            <person name="Kosugi Y."/>
            <person name="Izuno A."/>
            <person name="Isagi Y."/>
            <person name="Lee S.L."/>
            <person name="Shimizu K.K."/>
        </authorList>
    </citation>
    <scope>NUCLEOTIDE SEQUENCE [LARGE SCALE GENOMIC DNA]</scope>
    <source>
        <strain evidence="1">214</strain>
    </source>
</reference>
<protein>
    <submittedName>
        <fullName evidence="1">Uncharacterized protein</fullName>
    </submittedName>
</protein>
<evidence type="ECO:0000313" key="1">
    <source>
        <dbReference type="EMBL" id="GKV01024.1"/>
    </source>
</evidence>
<accession>A0AAV5IMA1</accession>
<sequence>MKPYDVVLKYVGGEGVVSSQAKLPFVGDGLLHDD</sequence>
<proteinExistence type="predicted"/>